<protein>
    <submittedName>
        <fullName evidence="2">Uncharacterized protein</fullName>
    </submittedName>
</protein>
<evidence type="ECO:0000313" key="2">
    <source>
        <dbReference type="EMBL" id="KAG8232949.1"/>
    </source>
</evidence>
<evidence type="ECO:0000256" key="1">
    <source>
        <dbReference type="SAM" id="MobiDB-lite"/>
    </source>
</evidence>
<evidence type="ECO:0000313" key="3">
    <source>
        <dbReference type="Proteomes" id="UP000792457"/>
    </source>
</evidence>
<dbReference type="AlphaFoldDB" id="A0A8K0KEW9"/>
<gene>
    <name evidence="2" type="ORF">J437_LFUL013377</name>
</gene>
<sequence>MYGQQQQLLSSQSGGTPGVTTLTYQHQDPHLRRHSSVSDVPLPLDTNANAAAIAAASCTSPGGGGNVLRKVASLTLDRATLDQRIAKPKFVPEKLDFQIYEKFEGRVRRA</sequence>
<feature type="compositionally biased region" description="Low complexity" evidence="1">
    <location>
        <begin position="1"/>
        <end position="14"/>
    </location>
</feature>
<reference evidence="2" key="2">
    <citation type="submission" date="2017-10" db="EMBL/GenBank/DDBJ databases">
        <title>Ladona fulva Genome sequencing and assembly.</title>
        <authorList>
            <person name="Murali S."/>
            <person name="Richards S."/>
            <person name="Bandaranaike D."/>
            <person name="Bellair M."/>
            <person name="Blankenburg K."/>
            <person name="Chao H."/>
            <person name="Dinh H."/>
            <person name="Doddapaneni H."/>
            <person name="Dugan-Rocha S."/>
            <person name="Elkadiri S."/>
            <person name="Gnanaolivu R."/>
            <person name="Hernandez B."/>
            <person name="Skinner E."/>
            <person name="Javaid M."/>
            <person name="Lee S."/>
            <person name="Li M."/>
            <person name="Ming W."/>
            <person name="Munidasa M."/>
            <person name="Muniz J."/>
            <person name="Nguyen L."/>
            <person name="Hughes D."/>
            <person name="Osuji N."/>
            <person name="Pu L.-L."/>
            <person name="Puazo M."/>
            <person name="Qu C."/>
            <person name="Quiroz J."/>
            <person name="Raj R."/>
            <person name="Weissenberger G."/>
            <person name="Xin Y."/>
            <person name="Zou X."/>
            <person name="Han Y."/>
            <person name="Worley K."/>
            <person name="Muzny D."/>
            <person name="Gibbs R."/>
        </authorList>
    </citation>
    <scope>NUCLEOTIDE SEQUENCE</scope>
    <source>
        <strain evidence="2">Sampled in the wild</strain>
    </source>
</reference>
<dbReference type="OrthoDB" id="427644at2759"/>
<feature type="region of interest" description="Disordered" evidence="1">
    <location>
        <begin position="1"/>
        <end position="42"/>
    </location>
</feature>
<accession>A0A8K0KEW9</accession>
<dbReference type="Proteomes" id="UP000792457">
    <property type="component" value="Unassembled WGS sequence"/>
</dbReference>
<organism evidence="2 3">
    <name type="scientific">Ladona fulva</name>
    <name type="common">Scarce chaser dragonfly</name>
    <name type="synonym">Libellula fulva</name>
    <dbReference type="NCBI Taxonomy" id="123851"/>
    <lineage>
        <taxon>Eukaryota</taxon>
        <taxon>Metazoa</taxon>
        <taxon>Ecdysozoa</taxon>
        <taxon>Arthropoda</taxon>
        <taxon>Hexapoda</taxon>
        <taxon>Insecta</taxon>
        <taxon>Pterygota</taxon>
        <taxon>Palaeoptera</taxon>
        <taxon>Odonata</taxon>
        <taxon>Epiprocta</taxon>
        <taxon>Anisoptera</taxon>
        <taxon>Libelluloidea</taxon>
        <taxon>Libellulidae</taxon>
        <taxon>Ladona</taxon>
    </lineage>
</organism>
<comment type="caution">
    <text evidence="2">The sequence shown here is derived from an EMBL/GenBank/DDBJ whole genome shotgun (WGS) entry which is preliminary data.</text>
</comment>
<dbReference type="EMBL" id="KZ308673">
    <property type="protein sequence ID" value="KAG8232949.1"/>
    <property type="molecule type" value="Genomic_DNA"/>
</dbReference>
<proteinExistence type="predicted"/>
<reference evidence="2" key="1">
    <citation type="submission" date="2013-04" db="EMBL/GenBank/DDBJ databases">
        <authorList>
            <person name="Qu J."/>
            <person name="Murali S.C."/>
            <person name="Bandaranaike D."/>
            <person name="Bellair M."/>
            <person name="Blankenburg K."/>
            <person name="Chao H."/>
            <person name="Dinh H."/>
            <person name="Doddapaneni H."/>
            <person name="Downs B."/>
            <person name="Dugan-Rocha S."/>
            <person name="Elkadiri S."/>
            <person name="Gnanaolivu R.D."/>
            <person name="Hernandez B."/>
            <person name="Javaid M."/>
            <person name="Jayaseelan J.C."/>
            <person name="Lee S."/>
            <person name="Li M."/>
            <person name="Ming W."/>
            <person name="Munidasa M."/>
            <person name="Muniz J."/>
            <person name="Nguyen L."/>
            <person name="Ongeri F."/>
            <person name="Osuji N."/>
            <person name="Pu L.-L."/>
            <person name="Puazo M."/>
            <person name="Qu C."/>
            <person name="Quiroz J."/>
            <person name="Raj R."/>
            <person name="Weissenberger G."/>
            <person name="Xin Y."/>
            <person name="Zou X."/>
            <person name="Han Y."/>
            <person name="Richards S."/>
            <person name="Worley K."/>
            <person name="Muzny D."/>
            <person name="Gibbs R."/>
        </authorList>
    </citation>
    <scope>NUCLEOTIDE SEQUENCE</scope>
    <source>
        <strain evidence="2">Sampled in the wild</strain>
    </source>
</reference>
<keyword evidence="3" id="KW-1185">Reference proteome</keyword>
<name>A0A8K0KEW9_LADFU</name>